<evidence type="ECO:0000256" key="2">
    <source>
        <dbReference type="ARBA" id="ARBA00004442"/>
    </source>
</evidence>
<dbReference type="Pfam" id="PF03895">
    <property type="entry name" value="YadA_anchor"/>
    <property type="match status" value="1"/>
</dbReference>
<dbReference type="SUPFAM" id="SSF54523">
    <property type="entry name" value="Pili subunits"/>
    <property type="match status" value="1"/>
</dbReference>
<keyword evidence="3" id="KW-1134">Transmembrane beta strand</keyword>
<evidence type="ECO:0000256" key="4">
    <source>
        <dbReference type="ARBA" id="ARBA00022692"/>
    </source>
</evidence>
<dbReference type="Proteomes" id="UP001335910">
    <property type="component" value="Unassembled WGS sequence"/>
</dbReference>
<keyword evidence="10" id="KW-1185">Reference proteome</keyword>
<keyword evidence="4" id="KW-0812">Transmembrane</keyword>
<keyword evidence="7" id="KW-0998">Cell outer membrane</keyword>
<evidence type="ECO:0000256" key="3">
    <source>
        <dbReference type="ARBA" id="ARBA00022452"/>
    </source>
</evidence>
<dbReference type="InterPro" id="IPR045584">
    <property type="entry name" value="Pilin-like"/>
</dbReference>
<organism evidence="9 10">
    <name type="scientific">Lelliottia amnigena</name>
    <name type="common">Enterobacter amnigenus</name>
    <dbReference type="NCBI Taxonomy" id="61646"/>
    <lineage>
        <taxon>Bacteria</taxon>
        <taxon>Pseudomonadati</taxon>
        <taxon>Pseudomonadota</taxon>
        <taxon>Gammaproteobacteria</taxon>
        <taxon>Enterobacterales</taxon>
        <taxon>Enterobacteriaceae</taxon>
        <taxon>Lelliottia</taxon>
    </lineage>
</organism>
<protein>
    <submittedName>
        <fullName evidence="9">YadA C-terminal domain-containing protein</fullName>
    </submittedName>
</protein>
<dbReference type="InterPro" id="IPR005594">
    <property type="entry name" value="YadA_C"/>
</dbReference>
<dbReference type="EMBL" id="JAZKLI010000001">
    <property type="protein sequence ID" value="MEE9686030.1"/>
    <property type="molecule type" value="Genomic_DNA"/>
</dbReference>
<comment type="subcellular location">
    <subcellularLocation>
        <location evidence="2">Cell outer membrane</location>
    </subcellularLocation>
    <subcellularLocation>
        <location evidence="1">Cell surface</location>
    </subcellularLocation>
</comment>
<comment type="caution">
    <text evidence="9">The sequence shown here is derived from an EMBL/GenBank/DDBJ whole genome shotgun (WGS) entry which is preliminary data.</text>
</comment>
<evidence type="ECO:0000313" key="9">
    <source>
        <dbReference type="EMBL" id="MEE9686030.1"/>
    </source>
</evidence>
<name>A0ABU7UJM3_LELAM</name>
<evidence type="ECO:0000313" key="10">
    <source>
        <dbReference type="Proteomes" id="UP001335910"/>
    </source>
</evidence>
<sequence>MSTFNYAQAKTTEAKLIGVKEGYSVAYFAATRTAKAANETAIKARAWYVENYTRSAGVAANEMMTPATAAVSPAQQATEHAKAIGKVEGYSPEYFAATRVARDINRAVIASSDAGDTVDAGEAPFVRTHSDAAYAQKVLSTFNEAKRLTAEAKQIAATEGYSPAYFEATRKAKVANETAIAARAWYTDNIIKAAPPAMAQEITPLAVPVNASNAARVARDVSRAEVTAALVSGTATPVETTQSAAPVARSLINAAAGTTPTTPVNTINPISSAVQIANRHSDGAVAVAVATQKMMDAAQDVKVNTLQNRVTAEQDAQNKTIVAVAGQVKDVQSDADKAQATADTNTKQIATNTTDVATNKKAVAANTSTAAANKTAVASNGKLIAGNTATIHDEATRARAAEYVNSQAIAHTSSRVASNERTLSNHESRIQNLEANRGYGSKFNQLKSDVENNRKRASAGIAGVAAIATIPQVLQSQTFNVGAGVGNTDGESAVAVGFSARATENTVIKAAVSNDTQHNFVVGAGVAYGW</sequence>
<dbReference type="Gene3D" id="3.30.1300.30">
    <property type="entry name" value="GSPII I/J protein-like"/>
    <property type="match status" value="1"/>
</dbReference>
<keyword evidence="5" id="KW-0732">Signal</keyword>
<evidence type="ECO:0000256" key="1">
    <source>
        <dbReference type="ARBA" id="ARBA00004241"/>
    </source>
</evidence>
<gene>
    <name evidence="9" type="ORF">V4839_21495</name>
</gene>
<dbReference type="RefSeq" id="WP_331390670.1">
    <property type="nucleotide sequence ID" value="NZ_JAZKLB010000001.1"/>
</dbReference>
<evidence type="ECO:0000256" key="5">
    <source>
        <dbReference type="ARBA" id="ARBA00022729"/>
    </source>
</evidence>
<reference evidence="9 10" key="1">
    <citation type="submission" date="2023-10" db="EMBL/GenBank/DDBJ databases">
        <title>Wastewater isolates of ESBL- and carbapenemase-producing Gram-negative bacteria from New Zealand.</title>
        <authorList>
            <person name="Straub C."/>
            <person name="Weaver L."/>
            <person name="Cornelius A."/>
            <person name="Mcgill E."/>
            <person name="Dyet K."/>
            <person name="White L."/>
            <person name="Pattis I."/>
        </authorList>
    </citation>
    <scope>NUCLEOTIDE SEQUENCE [LARGE SCALE GENOMIC DNA]</scope>
    <source>
        <strain evidence="9 10">ESBL35</strain>
    </source>
</reference>
<evidence type="ECO:0000256" key="6">
    <source>
        <dbReference type="ARBA" id="ARBA00023136"/>
    </source>
</evidence>
<keyword evidence="6" id="KW-0472">Membrane</keyword>
<feature type="domain" description="Trimeric autotransporter adhesin YadA-like C-terminal membrane anchor" evidence="8">
    <location>
        <begin position="471"/>
        <end position="530"/>
    </location>
</feature>
<accession>A0ABU7UJM3</accession>
<proteinExistence type="predicted"/>
<evidence type="ECO:0000256" key="7">
    <source>
        <dbReference type="ARBA" id="ARBA00023237"/>
    </source>
</evidence>
<evidence type="ECO:0000259" key="8">
    <source>
        <dbReference type="Pfam" id="PF03895"/>
    </source>
</evidence>